<evidence type="ECO:0000259" key="6">
    <source>
        <dbReference type="Pfam" id="PF01699"/>
    </source>
</evidence>
<evidence type="ECO:0000256" key="2">
    <source>
        <dbReference type="ARBA" id="ARBA00022692"/>
    </source>
</evidence>
<sequence>MSTRAGSLKVMTTENRRRKFTAFIGALVITTPALFLRVSGTHLDDIPAAVVFGLGIVGAAFLLTWAAEALELDVSRGLAIGVLALIAVLPEYAVDFTFAYKAGNNLDYAPLALANMTGSNRLLIGIGWPLVVFIGAWKLRKIARRQDYSGPIDTEVKLARPQAIEIVILAMATIYSLSLPLKNHITPYDAVILIGLYFFYVTRIWRAPAGEPELEGPAQLLGELSKSARRLSVAGLLVYSGLIIWFCAEPFAEALISTGEATGISTFLLVQWVAPLATESPELLVAGLFAYRLKSSAGLGVLVSSKVNQWTLLVGCLPLVFIIAGGAMSGLPIDVRQREELFLTAAQSAFAVAILMNRSLSVKEAWWLLGLFLSQFVLGVILPTSLAEWERIGVGIFYLVLAGGVLINQRRFLGPILRDGLRTPAGEMIGSDERN</sequence>
<dbReference type="AlphaFoldDB" id="A0A6J7G3Z1"/>
<evidence type="ECO:0000313" key="9">
    <source>
        <dbReference type="EMBL" id="CAB4977469.1"/>
    </source>
</evidence>
<feature type="transmembrane region" description="Helical" evidence="5">
    <location>
        <begin position="20"/>
        <end position="40"/>
    </location>
</feature>
<feature type="transmembrane region" description="Helical" evidence="5">
    <location>
        <begin position="120"/>
        <end position="137"/>
    </location>
</feature>
<feature type="transmembrane region" description="Helical" evidence="5">
    <location>
        <begin position="392"/>
        <end position="408"/>
    </location>
</feature>
<dbReference type="Gene3D" id="1.20.1420.30">
    <property type="entry name" value="NCX, central ion-binding region"/>
    <property type="match status" value="1"/>
</dbReference>
<protein>
    <submittedName>
        <fullName evidence="8">Unannotated protein</fullName>
    </submittedName>
</protein>
<feature type="domain" description="Sodium/calcium exchanger membrane region" evidence="6">
    <location>
        <begin position="50"/>
        <end position="204"/>
    </location>
</feature>
<dbReference type="GO" id="GO:0055085">
    <property type="term" value="P:transmembrane transport"/>
    <property type="evidence" value="ECO:0007669"/>
    <property type="project" value="InterPro"/>
</dbReference>
<gene>
    <name evidence="7" type="ORF">UFOPK2683_01306</name>
    <name evidence="8" type="ORF">UFOPK3605_00402</name>
    <name evidence="9" type="ORF">UFOPK3897_00899</name>
    <name evidence="10" type="ORF">UFOPK4121_00970</name>
</gene>
<dbReference type="EMBL" id="CAEZYK010000091">
    <property type="protein sequence ID" value="CAB4731437.1"/>
    <property type="molecule type" value="Genomic_DNA"/>
</dbReference>
<organism evidence="8">
    <name type="scientific">freshwater metagenome</name>
    <dbReference type="NCBI Taxonomy" id="449393"/>
    <lineage>
        <taxon>unclassified sequences</taxon>
        <taxon>metagenomes</taxon>
        <taxon>ecological metagenomes</taxon>
    </lineage>
</organism>
<comment type="subcellular location">
    <subcellularLocation>
        <location evidence="1">Membrane</location>
        <topology evidence="1">Multi-pass membrane protein</topology>
    </subcellularLocation>
</comment>
<feature type="transmembrane region" description="Helical" evidence="5">
    <location>
        <begin position="78"/>
        <end position="100"/>
    </location>
</feature>
<evidence type="ECO:0000313" key="10">
    <source>
        <dbReference type="EMBL" id="CAB5026165.1"/>
    </source>
</evidence>
<dbReference type="EMBL" id="CAFBPQ010000028">
    <property type="protein sequence ID" value="CAB5026165.1"/>
    <property type="molecule type" value="Genomic_DNA"/>
</dbReference>
<evidence type="ECO:0000256" key="5">
    <source>
        <dbReference type="SAM" id="Phobius"/>
    </source>
</evidence>
<dbReference type="InterPro" id="IPR004837">
    <property type="entry name" value="NaCa_Exmemb"/>
</dbReference>
<proteinExistence type="predicted"/>
<keyword evidence="2 5" id="KW-0812">Transmembrane</keyword>
<dbReference type="Pfam" id="PF01699">
    <property type="entry name" value="Na_Ca_ex"/>
    <property type="match status" value="2"/>
</dbReference>
<dbReference type="GO" id="GO:0016020">
    <property type="term" value="C:membrane"/>
    <property type="evidence" value="ECO:0007669"/>
    <property type="project" value="UniProtKB-SubCell"/>
</dbReference>
<reference evidence="8" key="1">
    <citation type="submission" date="2020-05" db="EMBL/GenBank/DDBJ databases">
        <authorList>
            <person name="Chiriac C."/>
            <person name="Salcher M."/>
            <person name="Ghai R."/>
            <person name="Kavagutti S V."/>
        </authorList>
    </citation>
    <scope>NUCLEOTIDE SEQUENCE</scope>
</reference>
<keyword evidence="4 5" id="KW-0472">Membrane</keyword>
<evidence type="ECO:0000256" key="3">
    <source>
        <dbReference type="ARBA" id="ARBA00022989"/>
    </source>
</evidence>
<feature type="transmembrane region" description="Helical" evidence="5">
    <location>
        <begin position="312"/>
        <end position="329"/>
    </location>
</feature>
<feature type="transmembrane region" description="Helical" evidence="5">
    <location>
        <begin position="46"/>
        <end position="66"/>
    </location>
</feature>
<evidence type="ECO:0000256" key="4">
    <source>
        <dbReference type="ARBA" id="ARBA00023136"/>
    </source>
</evidence>
<evidence type="ECO:0000313" key="8">
    <source>
        <dbReference type="EMBL" id="CAB4899440.1"/>
    </source>
</evidence>
<feature type="domain" description="Sodium/calcium exchanger membrane region" evidence="6">
    <location>
        <begin position="234"/>
        <end position="374"/>
    </location>
</feature>
<dbReference type="EMBL" id="CAFBMM010000010">
    <property type="protein sequence ID" value="CAB4899440.1"/>
    <property type="molecule type" value="Genomic_DNA"/>
</dbReference>
<dbReference type="EMBL" id="CAFBOF010000016">
    <property type="protein sequence ID" value="CAB4977469.1"/>
    <property type="molecule type" value="Genomic_DNA"/>
</dbReference>
<evidence type="ECO:0000313" key="7">
    <source>
        <dbReference type="EMBL" id="CAB4731437.1"/>
    </source>
</evidence>
<feature type="transmembrane region" description="Helical" evidence="5">
    <location>
        <begin position="365"/>
        <end position="386"/>
    </location>
</feature>
<dbReference type="InterPro" id="IPR044880">
    <property type="entry name" value="NCX_ion-bd_dom_sf"/>
</dbReference>
<evidence type="ECO:0000256" key="1">
    <source>
        <dbReference type="ARBA" id="ARBA00004141"/>
    </source>
</evidence>
<accession>A0A6J7G3Z1</accession>
<name>A0A6J7G3Z1_9ZZZZ</name>
<keyword evidence="3 5" id="KW-1133">Transmembrane helix</keyword>
<feature type="transmembrane region" description="Helical" evidence="5">
    <location>
        <begin position="231"/>
        <end position="252"/>
    </location>
</feature>